<evidence type="ECO:0000313" key="2">
    <source>
        <dbReference type="Proteomes" id="UP001501721"/>
    </source>
</evidence>
<accession>A0ABN3LQ14</accession>
<proteinExistence type="predicted"/>
<reference evidence="1 2" key="1">
    <citation type="journal article" date="2019" name="Int. J. Syst. Evol. Microbiol.">
        <title>The Global Catalogue of Microorganisms (GCM) 10K type strain sequencing project: providing services to taxonomists for standard genome sequencing and annotation.</title>
        <authorList>
            <consortium name="The Broad Institute Genomics Platform"/>
            <consortium name="The Broad Institute Genome Sequencing Center for Infectious Disease"/>
            <person name="Wu L."/>
            <person name="Ma J."/>
        </authorList>
    </citation>
    <scope>NUCLEOTIDE SEQUENCE [LARGE SCALE GENOMIC DNA]</scope>
    <source>
        <strain evidence="1 2">JCM 6923</strain>
    </source>
</reference>
<dbReference type="RefSeq" id="WP_393952124.1">
    <property type="nucleotide sequence ID" value="NZ_BAAATL010000016.1"/>
</dbReference>
<organism evidence="1 2">
    <name type="scientific">Streptomyces graminearus</name>
    <dbReference type="NCBI Taxonomy" id="284030"/>
    <lineage>
        <taxon>Bacteria</taxon>
        <taxon>Bacillati</taxon>
        <taxon>Actinomycetota</taxon>
        <taxon>Actinomycetes</taxon>
        <taxon>Kitasatosporales</taxon>
        <taxon>Streptomycetaceae</taxon>
        <taxon>Streptomyces</taxon>
    </lineage>
</organism>
<protein>
    <submittedName>
        <fullName evidence="1">Uncharacterized protein</fullName>
    </submittedName>
</protein>
<comment type="caution">
    <text evidence="1">The sequence shown here is derived from an EMBL/GenBank/DDBJ whole genome shotgun (WGS) entry which is preliminary data.</text>
</comment>
<evidence type="ECO:0000313" key="1">
    <source>
        <dbReference type="EMBL" id="GAA2488359.1"/>
    </source>
</evidence>
<dbReference type="EMBL" id="BAAATL010000016">
    <property type="protein sequence ID" value="GAA2488359.1"/>
    <property type="molecule type" value="Genomic_DNA"/>
</dbReference>
<dbReference type="Proteomes" id="UP001501721">
    <property type="component" value="Unassembled WGS sequence"/>
</dbReference>
<gene>
    <name evidence="1" type="ORF">GCM10010422_38170</name>
</gene>
<name>A0ABN3LQ14_9ACTN</name>
<keyword evidence="2" id="KW-1185">Reference proteome</keyword>
<sequence>MNAAQAAGTLTSGMLNELMCPLDHPALSAQAAGGLDAAAGDARHYLPAMPTESGASASSTASRI</sequence>